<feature type="domain" description="N-acetyltransferase" evidence="4">
    <location>
        <begin position="8"/>
        <end position="169"/>
    </location>
</feature>
<evidence type="ECO:0000256" key="3">
    <source>
        <dbReference type="ARBA" id="ARBA00038502"/>
    </source>
</evidence>
<dbReference type="RefSeq" id="XP_004258395.1">
    <property type="nucleotide sequence ID" value="XM_004258347.1"/>
</dbReference>
<organism evidence="5 6">
    <name type="scientific">Entamoeba invadens IP1</name>
    <dbReference type="NCBI Taxonomy" id="370355"/>
    <lineage>
        <taxon>Eukaryota</taxon>
        <taxon>Amoebozoa</taxon>
        <taxon>Evosea</taxon>
        <taxon>Archamoebae</taxon>
        <taxon>Mastigamoebida</taxon>
        <taxon>Entamoebidae</taxon>
        <taxon>Entamoeba</taxon>
    </lineage>
</organism>
<gene>
    <name evidence="5" type="ORF">EIN_205910</name>
</gene>
<dbReference type="EMBL" id="KB206455">
    <property type="protein sequence ID" value="ELP91624.1"/>
    <property type="molecule type" value="Genomic_DNA"/>
</dbReference>
<dbReference type="InterPro" id="IPR051531">
    <property type="entry name" value="N-acetyltransferase"/>
</dbReference>
<dbReference type="GeneID" id="14890598"/>
<name>A0A0A1U9M5_ENTIV</name>
<dbReference type="OMA" id="FAVTRML"/>
<dbReference type="VEuPathDB" id="AmoebaDB:EIN_205910"/>
<proteinExistence type="inferred from homology"/>
<evidence type="ECO:0000259" key="4">
    <source>
        <dbReference type="PROSITE" id="PS51186"/>
    </source>
</evidence>
<evidence type="ECO:0000313" key="5">
    <source>
        <dbReference type="EMBL" id="ELP91624.1"/>
    </source>
</evidence>
<protein>
    <recommendedName>
        <fullName evidence="4">N-acetyltransferase domain-containing protein</fullName>
    </recommendedName>
</protein>
<accession>A0A0A1U9M5</accession>
<dbReference type="Gene3D" id="3.40.630.30">
    <property type="match status" value="1"/>
</dbReference>
<keyword evidence="2" id="KW-0012">Acyltransferase</keyword>
<dbReference type="GO" id="GO:0016747">
    <property type="term" value="F:acyltransferase activity, transferring groups other than amino-acyl groups"/>
    <property type="evidence" value="ECO:0007669"/>
    <property type="project" value="InterPro"/>
</dbReference>
<dbReference type="Proteomes" id="UP000014680">
    <property type="component" value="Unassembled WGS sequence"/>
</dbReference>
<evidence type="ECO:0000313" key="6">
    <source>
        <dbReference type="Proteomes" id="UP000014680"/>
    </source>
</evidence>
<sequence length="169" mass="19413">MTDSSLNFTIRPILPTDADSFCRNLNNTHITDNLRDYLPKPYTKQDAIDYLNFVKDHHIGFYGIDINGVLIGAIAYIPSTDVNRYSSEIGYWLAEEYWGHGIMPRAVKESMADYLSNSDAVRIYSHIFGSNLKSQKVLEKVGFTRVGVFHKAVFKNQKFDDEVVFEYLK</sequence>
<dbReference type="PROSITE" id="PS51186">
    <property type="entry name" value="GNAT"/>
    <property type="match status" value="1"/>
</dbReference>
<dbReference type="InterPro" id="IPR000182">
    <property type="entry name" value="GNAT_dom"/>
</dbReference>
<dbReference type="KEGG" id="eiv:EIN_205910"/>
<comment type="similarity">
    <text evidence="3">Belongs to the acetyltransferase family. RimJ subfamily.</text>
</comment>
<dbReference type="PANTHER" id="PTHR43792">
    <property type="entry name" value="GNAT FAMILY, PUTATIVE (AFU_ORTHOLOGUE AFUA_3G00765)-RELATED-RELATED"/>
    <property type="match status" value="1"/>
</dbReference>
<keyword evidence="1" id="KW-0808">Transferase</keyword>
<dbReference type="InterPro" id="IPR016181">
    <property type="entry name" value="Acyl_CoA_acyltransferase"/>
</dbReference>
<evidence type="ECO:0000256" key="1">
    <source>
        <dbReference type="ARBA" id="ARBA00022679"/>
    </source>
</evidence>
<dbReference type="PANTHER" id="PTHR43792:SF8">
    <property type="entry name" value="[RIBOSOMAL PROTEIN US5]-ALANINE N-ACETYLTRANSFERASE"/>
    <property type="match status" value="1"/>
</dbReference>
<dbReference type="SUPFAM" id="SSF55729">
    <property type="entry name" value="Acyl-CoA N-acyltransferases (Nat)"/>
    <property type="match status" value="1"/>
</dbReference>
<keyword evidence="6" id="KW-1185">Reference proteome</keyword>
<dbReference type="OrthoDB" id="630895at2759"/>
<dbReference type="Pfam" id="PF13302">
    <property type="entry name" value="Acetyltransf_3"/>
    <property type="match status" value="1"/>
</dbReference>
<evidence type="ECO:0000256" key="2">
    <source>
        <dbReference type="ARBA" id="ARBA00023315"/>
    </source>
</evidence>
<dbReference type="AlphaFoldDB" id="A0A0A1U9M5"/>
<reference evidence="5 6" key="1">
    <citation type="submission" date="2012-10" db="EMBL/GenBank/DDBJ databases">
        <authorList>
            <person name="Zafar N."/>
            <person name="Inman J."/>
            <person name="Hall N."/>
            <person name="Lorenzi H."/>
            <person name="Caler E."/>
        </authorList>
    </citation>
    <scope>NUCLEOTIDE SEQUENCE [LARGE SCALE GENOMIC DNA]</scope>
    <source>
        <strain evidence="5 6">IP1</strain>
    </source>
</reference>